<dbReference type="SMR" id="A0A4D6YUL4"/>
<dbReference type="InterPro" id="IPR015904">
    <property type="entry name" value="Sulphide_quinone_reductase"/>
</dbReference>
<dbReference type="FunFam" id="3.50.50.60:FF:000034">
    <property type="entry name" value="sulfide:quinone oxidoreductase, mitochondrial"/>
    <property type="match status" value="1"/>
</dbReference>
<evidence type="ECO:0000259" key="11">
    <source>
        <dbReference type="Pfam" id="PF07992"/>
    </source>
</evidence>
<evidence type="ECO:0000256" key="9">
    <source>
        <dbReference type="ARBA" id="ARBA00060891"/>
    </source>
</evidence>
<dbReference type="GO" id="GO:0070224">
    <property type="term" value="F:sulfide:quinone oxidoreductase activity"/>
    <property type="evidence" value="ECO:0007669"/>
    <property type="project" value="TreeGrafter"/>
</dbReference>
<evidence type="ECO:0000256" key="4">
    <source>
        <dbReference type="ARBA" id="ARBA00022719"/>
    </source>
</evidence>
<keyword evidence="8" id="KW-0496">Mitochondrion</keyword>
<evidence type="ECO:0000313" key="12">
    <source>
        <dbReference type="EMBL" id="QCI34348.1"/>
    </source>
</evidence>
<dbReference type="SUPFAM" id="SSF51905">
    <property type="entry name" value="FAD/NAD(P)-binding domain"/>
    <property type="match status" value="2"/>
</dbReference>
<evidence type="ECO:0000256" key="10">
    <source>
        <dbReference type="ARBA" id="ARBA00070160"/>
    </source>
</evidence>
<feature type="domain" description="FAD/NAD(P)-binding" evidence="11">
    <location>
        <begin position="31"/>
        <end position="153"/>
    </location>
</feature>
<reference evidence="12" key="1">
    <citation type="submission" date="2019-03" db="EMBL/GenBank/DDBJ databases">
        <title>Hydrogen sulfide participate in the regulation of ganoderic acid biosynthesis induced by heat stress in Ganoderma lucidum.</title>
        <authorList>
            <person name="Tian J.L."/>
        </authorList>
    </citation>
    <scope>NUCLEOTIDE SEQUENCE</scope>
</reference>
<dbReference type="Pfam" id="PF07992">
    <property type="entry name" value="Pyr_redox_2"/>
    <property type="match status" value="1"/>
</dbReference>
<evidence type="ECO:0000256" key="2">
    <source>
        <dbReference type="ARBA" id="ARBA00004173"/>
    </source>
</evidence>
<comment type="cofactor">
    <cofactor evidence="1">
        <name>FAD</name>
        <dbReference type="ChEBI" id="CHEBI:57692"/>
    </cofactor>
</comment>
<keyword evidence="4" id="KW-0874">Quinone</keyword>
<keyword evidence="6" id="KW-0809">Transit peptide</keyword>
<keyword evidence="3" id="KW-0285">Flavoprotein</keyword>
<proteinExistence type="evidence at transcript level"/>
<keyword evidence="5" id="KW-0274">FAD</keyword>
<dbReference type="PANTHER" id="PTHR10632:SF2">
    <property type="entry name" value="SULFIDE:QUINONE OXIDOREDUCTASE, MITOCHONDRIAL"/>
    <property type="match status" value="1"/>
</dbReference>
<dbReference type="GO" id="GO:0071949">
    <property type="term" value="F:FAD binding"/>
    <property type="evidence" value="ECO:0007669"/>
    <property type="project" value="TreeGrafter"/>
</dbReference>
<organism evidence="12">
    <name type="scientific">Ganoderma lucidum</name>
    <name type="common">Ling zhi medicinal fungus</name>
    <name type="synonym">Bracket fungus</name>
    <dbReference type="NCBI Taxonomy" id="5315"/>
    <lineage>
        <taxon>Eukaryota</taxon>
        <taxon>Fungi</taxon>
        <taxon>Dikarya</taxon>
        <taxon>Basidiomycota</taxon>
        <taxon>Agaricomycotina</taxon>
        <taxon>Agaricomycetes</taxon>
        <taxon>Polyporales</taxon>
        <taxon>Polyporaceae</taxon>
        <taxon>Ganoderma</taxon>
    </lineage>
</organism>
<dbReference type="GO" id="GO:0005739">
    <property type="term" value="C:mitochondrion"/>
    <property type="evidence" value="ECO:0007669"/>
    <property type="project" value="UniProtKB-SubCell"/>
</dbReference>
<evidence type="ECO:0000256" key="1">
    <source>
        <dbReference type="ARBA" id="ARBA00001974"/>
    </source>
</evidence>
<dbReference type="GO" id="GO:0048038">
    <property type="term" value="F:quinone binding"/>
    <property type="evidence" value="ECO:0007669"/>
    <property type="project" value="UniProtKB-KW"/>
</dbReference>
<comment type="similarity">
    <text evidence="9">Belongs to the SQRD family.</text>
</comment>
<evidence type="ECO:0000256" key="6">
    <source>
        <dbReference type="ARBA" id="ARBA00022946"/>
    </source>
</evidence>
<evidence type="ECO:0000256" key="7">
    <source>
        <dbReference type="ARBA" id="ARBA00023002"/>
    </source>
</evidence>
<comment type="subcellular location">
    <subcellularLocation>
        <location evidence="2">Mitochondrion</location>
    </subcellularLocation>
</comment>
<dbReference type="Gene3D" id="3.50.50.60">
    <property type="entry name" value="FAD/NAD(P)-binding domain"/>
    <property type="match status" value="2"/>
</dbReference>
<dbReference type="GO" id="GO:0070221">
    <property type="term" value="P:sulfide oxidation, using sulfide:quinone oxidoreductase"/>
    <property type="evidence" value="ECO:0007669"/>
    <property type="project" value="TreeGrafter"/>
</dbReference>
<keyword evidence="7" id="KW-0560">Oxidoreductase</keyword>
<dbReference type="EMBL" id="MK673307">
    <property type="protein sequence ID" value="QCI34348.1"/>
    <property type="molecule type" value="mRNA"/>
</dbReference>
<accession>A0A4D6YUL4</accession>
<evidence type="ECO:0000256" key="5">
    <source>
        <dbReference type="ARBA" id="ARBA00022827"/>
    </source>
</evidence>
<dbReference type="InterPro" id="IPR023753">
    <property type="entry name" value="FAD/NAD-binding_dom"/>
</dbReference>
<evidence type="ECO:0000256" key="3">
    <source>
        <dbReference type="ARBA" id="ARBA00022630"/>
    </source>
</evidence>
<protein>
    <recommendedName>
        <fullName evidence="10">Sulfide:quinone oxidoreductase, mitochondrial</fullName>
    </recommendedName>
</protein>
<name>A0A4D6YUL4_GANLU</name>
<dbReference type="AlphaFoldDB" id="A0A4D6YUL4"/>
<dbReference type="InterPro" id="IPR036188">
    <property type="entry name" value="FAD/NAD-bd_sf"/>
</dbReference>
<dbReference type="PANTHER" id="PTHR10632">
    <property type="entry name" value="SULFIDE:QUINONE OXIDOREDUCTASE"/>
    <property type="match status" value="1"/>
</dbReference>
<sequence>MLALTARSKALIRRAPATARWASTATSRDQFKILVVGGGSAGLTVANQLYNRFKRAGKAFNPGDIAILDAAQYHYYQPAWTLVGAGLKQKEDTRRKLDSLIPLHLAHIPENVKAFEPKTNSLTTASGRKIGYESLVVATGLQTNWSSIPGLEKALADPKSGVSSIYSYNTADKVWRDIDALRSGNAIFTQPAGVIKCAGAPQKIMWMAWDRFQRTGRGDTVSVDFYTGAPAIFSVKKYADVLEELRIQRGVGIALKHNLISVNPEAHKATFKTADGTVDVDYTLLHVSPPMGPLDIMKGQPIVDEAGWVSVDKDTLRHTNPEYGNVWGIGDCSSLPTSKTAAAVTGQAPVLVENLFSVIDTGKLSNATYDGYTSCPLILAEFKYGLEPKESFASFLGDQAVPRAAYYYLKKDFFPWAYWNFMVGVFSMYQRPTMAFSDLVPRPQVKGNWYGTSGFIRPTYGQ</sequence>
<evidence type="ECO:0000256" key="8">
    <source>
        <dbReference type="ARBA" id="ARBA00023128"/>
    </source>
</evidence>